<accession>A0A3L8PR12</accession>
<evidence type="ECO:0000313" key="1">
    <source>
        <dbReference type="EMBL" id="RLV57820.1"/>
    </source>
</evidence>
<dbReference type="EMBL" id="QZEI01000137">
    <property type="protein sequence ID" value="RLV57820.1"/>
    <property type="molecule type" value="Genomic_DNA"/>
</dbReference>
<keyword evidence="2" id="KW-1185">Reference proteome</keyword>
<gene>
    <name evidence="1" type="ORF">D5018_20520</name>
</gene>
<name>A0A3L8PR12_9GAMM</name>
<organism evidence="1 2">
    <name type="scientific">Parashewanella curva</name>
    <dbReference type="NCBI Taxonomy" id="2338552"/>
    <lineage>
        <taxon>Bacteria</taxon>
        <taxon>Pseudomonadati</taxon>
        <taxon>Pseudomonadota</taxon>
        <taxon>Gammaproteobacteria</taxon>
        <taxon>Alteromonadales</taxon>
        <taxon>Shewanellaceae</taxon>
        <taxon>Parashewanella</taxon>
    </lineage>
</organism>
<dbReference type="AlphaFoldDB" id="A0A3L8PR12"/>
<comment type="caution">
    <text evidence="1">The sequence shown here is derived from an EMBL/GenBank/DDBJ whole genome shotgun (WGS) entry which is preliminary data.</text>
</comment>
<protein>
    <submittedName>
        <fullName evidence="1">Uncharacterized protein</fullName>
    </submittedName>
</protein>
<evidence type="ECO:0000313" key="2">
    <source>
        <dbReference type="Proteomes" id="UP000281474"/>
    </source>
</evidence>
<sequence>MTVTANTLGLNLNPDNWLALLETGQRVRINNNDYEVYENIERRTIGNCILMEGQRVIITTTESPSIRYKQKRDAVKAGLCSLTEIERTEISKHFTELIFELNRSGGLAWKIMDKKVFDHAKSDLDKVNYVLQRIVINVEQDTYIAYESLLYFLKNRSSLNAIHLRLIQNYQLSSFLPQLGYTICPLTN</sequence>
<proteinExistence type="predicted"/>
<dbReference type="Proteomes" id="UP000281474">
    <property type="component" value="Unassembled WGS sequence"/>
</dbReference>
<reference evidence="1 2" key="1">
    <citation type="submission" date="2018-09" db="EMBL/GenBank/DDBJ databases">
        <title>Phylogeny of the Shewanellaceae, and recommendation for two new genera, Pseudoshewanella and Parashewanella.</title>
        <authorList>
            <person name="Wang G."/>
        </authorList>
    </citation>
    <scope>NUCLEOTIDE SEQUENCE [LARGE SCALE GENOMIC DNA]</scope>
    <source>
        <strain evidence="1 2">C51</strain>
    </source>
</reference>
<dbReference type="RefSeq" id="WP_121840840.1">
    <property type="nucleotide sequence ID" value="NZ_ML014886.1"/>
</dbReference>